<evidence type="ECO:0000256" key="2">
    <source>
        <dbReference type="ARBA" id="ARBA00007244"/>
    </source>
</evidence>
<dbReference type="Pfam" id="PF01127">
    <property type="entry name" value="Sdh_cyt"/>
    <property type="match status" value="1"/>
</dbReference>
<evidence type="ECO:0000256" key="11">
    <source>
        <dbReference type="ARBA" id="ARBA00023136"/>
    </source>
</evidence>
<evidence type="ECO:0000256" key="3">
    <source>
        <dbReference type="ARBA" id="ARBA00022617"/>
    </source>
</evidence>
<dbReference type="RefSeq" id="XP_040695427.1">
    <property type="nucleotide sequence ID" value="XM_040827379.1"/>
</dbReference>
<feature type="transmembrane region" description="Helical" evidence="12">
    <location>
        <begin position="112"/>
        <end position="134"/>
    </location>
</feature>
<name>A0A1L9S3K1_ASPWE</name>
<dbReference type="NCBIfam" id="TIGR02970">
    <property type="entry name" value="succ_dehyd_cytB"/>
    <property type="match status" value="1"/>
</dbReference>
<dbReference type="GO" id="GO:0046872">
    <property type="term" value="F:metal ion binding"/>
    <property type="evidence" value="ECO:0007669"/>
    <property type="project" value="UniProtKB-KW"/>
</dbReference>
<dbReference type="GO" id="GO:0005743">
    <property type="term" value="C:mitochondrial inner membrane"/>
    <property type="evidence" value="ECO:0007669"/>
    <property type="project" value="UniProtKB-SubCell"/>
</dbReference>
<dbReference type="FunFam" id="1.20.1300.10:FF:000008">
    <property type="entry name" value="Succinate dehydrogenase cytochrome b560 subunit"/>
    <property type="match status" value="1"/>
</dbReference>
<evidence type="ECO:0000256" key="8">
    <source>
        <dbReference type="ARBA" id="ARBA00022989"/>
    </source>
</evidence>
<keyword evidence="8 12" id="KW-1133">Transmembrane helix</keyword>
<evidence type="ECO:0000313" key="14">
    <source>
        <dbReference type="Proteomes" id="UP000184383"/>
    </source>
</evidence>
<gene>
    <name evidence="13" type="ORF">ASPWEDRAFT_101403</name>
</gene>
<keyword evidence="4 12" id="KW-0812">Transmembrane</keyword>
<keyword evidence="6" id="KW-0999">Mitochondrion inner membrane</keyword>
<keyword evidence="10" id="KW-0496">Mitochondrion</keyword>
<dbReference type="Proteomes" id="UP000184383">
    <property type="component" value="Unassembled WGS sequence"/>
</dbReference>
<evidence type="ECO:0000256" key="4">
    <source>
        <dbReference type="ARBA" id="ARBA00022692"/>
    </source>
</evidence>
<dbReference type="OrthoDB" id="588261at2759"/>
<sequence>MFSQKVAQQSLRRLAVQQPYAAQWSMMKTASPAAVAMGKNIQTRSVQSTTDPDPTKILAKQRLNRPVSPHLSIYRPQITWIGSSSHRITGILLSGSLYLYSTAYLASPLMGWDIGSASLVAAFGALPIAAKVALKGTMAFPFVYHTLNGIRHLVWDTCSGITNQQVIKSGWTVVGLTTVSAIILACL</sequence>
<dbReference type="PROSITE" id="PS01000">
    <property type="entry name" value="SDH_CYT_1"/>
    <property type="match status" value="1"/>
</dbReference>
<dbReference type="STRING" id="1073089.A0A1L9S3K1"/>
<dbReference type="InterPro" id="IPR018495">
    <property type="entry name" value="Succ_DH_cyt_bsu_CS"/>
</dbReference>
<dbReference type="CDD" id="cd03499">
    <property type="entry name" value="SQR_TypeC_SdhC"/>
    <property type="match status" value="1"/>
</dbReference>
<evidence type="ECO:0000256" key="9">
    <source>
        <dbReference type="ARBA" id="ARBA00023004"/>
    </source>
</evidence>
<dbReference type="InterPro" id="IPR000701">
    <property type="entry name" value="SuccDH_FuR_B_TM-su"/>
</dbReference>
<dbReference type="GO" id="GO:0009055">
    <property type="term" value="F:electron transfer activity"/>
    <property type="evidence" value="ECO:0007669"/>
    <property type="project" value="InterPro"/>
</dbReference>
<dbReference type="GO" id="GO:0006099">
    <property type="term" value="P:tricarboxylic acid cycle"/>
    <property type="evidence" value="ECO:0007669"/>
    <property type="project" value="InterPro"/>
</dbReference>
<dbReference type="VEuPathDB" id="FungiDB:ASPWEDRAFT_101403"/>
<accession>A0A1L9S3K1</accession>
<evidence type="ECO:0000256" key="5">
    <source>
        <dbReference type="ARBA" id="ARBA00022723"/>
    </source>
</evidence>
<evidence type="ECO:0000256" key="1">
    <source>
        <dbReference type="ARBA" id="ARBA00004448"/>
    </source>
</evidence>
<keyword evidence="9" id="KW-0408">Iron</keyword>
<keyword evidence="5" id="KW-0479">Metal-binding</keyword>
<dbReference type="InterPro" id="IPR014314">
    <property type="entry name" value="Succ_DH_cytb556"/>
</dbReference>
<dbReference type="Gene3D" id="1.20.1300.10">
    <property type="entry name" value="Fumarate reductase/succinate dehydrogenase, transmembrane subunit"/>
    <property type="match status" value="1"/>
</dbReference>
<comment type="similarity">
    <text evidence="2">Belongs to the cytochrome b560 family.</text>
</comment>
<proteinExistence type="inferred from homology"/>
<dbReference type="PANTHER" id="PTHR10978:SF5">
    <property type="entry name" value="SUCCINATE DEHYDROGENASE CYTOCHROME B560 SUBUNIT, MITOCHONDRIAL"/>
    <property type="match status" value="1"/>
</dbReference>
<feature type="transmembrane region" description="Helical" evidence="12">
    <location>
        <begin position="88"/>
        <end position="106"/>
    </location>
</feature>
<keyword evidence="3" id="KW-0349">Heme</keyword>
<comment type="subcellular location">
    <subcellularLocation>
        <location evidence="1">Mitochondrion inner membrane</location>
        <topology evidence="1">Multi-pass membrane protein</topology>
    </subcellularLocation>
</comment>
<keyword evidence="7" id="KW-0809">Transit peptide</keyword>
<evidence type="ECO:0008006" key="15">
    <source>
        <dbReference type="Google" id="ProtNLM"/>
    </source>
</evidence>
<evidence type="ECO:0000256" key="10">
    <source>
        <dbReference type="ARBA" id="ARBA00023128"/>
    </source>
</evidence>
<dbReference type="GeneID" id="63743227"/>
<organism evidence="13 14">
    <name type="scientific">Aspergillus wentii DTO 134E9</name>
    <dbReference type="NCBI Taxonomy" id="1073089"/>
    <lineage>
        <taxon>Eukaryota</taxon>
        <taxon>Fungi</taxon>
        <taxon>Dikarya</taxon>
        <taxon>Ascomycota</taxon>
        <taxon>Pezizomycotina</taxon>
        <taxon>Eurotiomycetes</taxon>
        <taxon>Eurotiomycetidae</taxon>
        <taxon>Eurotiales</taxon>
        <taxon>Aspergillaceae</taxon>
        <taxon>Aspergillus</taxon>
        <taxon>Aspergillus subgen. Cremei</taxon>
    </lineage>
</organism>
<dbReference type="GO" id="GO:0006121">
    <property type="term" value="P:mitochondrial electron transport, succinate to ubiquinone"/>
    <property type="evidence" value="ECO:0007669"/>
    <property type="project" value="TreeGrafter"/>
</dbReference>
<protein>
    <recommendedName>
        <fullName evidence="15">Cytochrome b560 subunit of succinate dehydrogenase</fullName>
    </recommendedName>
</protein>
<dbReference type="InterPro" id="IPR034804">
    <property type="entry name" value="SQR/QFR_C/D"/>
</dbReference>
<evidence type="ECO:0000256" key="12">
    <source>
        <dbReference type="SAM" id="Phobius"/>
    </source>
</evidence>
<evidence type="ECO:0000313" key="13">
    <source>
        <dbReference type="EMBL" id="OJJ41751.1"/>
    </source>
</evidence>
<reference evidence="14" key="1">
    <citation type="journal article" date="2017" name="Genome Biol.">
        <title>Comparative genomics reveals high biological diversity and specific adaptations in the industrially and medically important fungal genus Aspergillus.</title>
        <authorList>
            <person name="de Vries R.P."/>
            <person name="Riley R."/>
            <person name="Wiebenga A."/>
            <person name="Aguilar-Osorio G."/>
            <person name="Amillis S."/>
            <person name="Uchima C.A."/>
            <person name="Anderluh G."/>
            <person name="Asadollahi M."/>
            <person name="Askin M."/>
            <person name="Barry K."/>
            <person name="Battaglia E."/>
            <person name="Bayram O."/>
            <person name="Benocci T."/>
            <person name="Braus-Stromeyer S.A."/>
            <person name="Caldana C."/>
            <person name="Canovas D."/>
            <person name="Cerqueira G.C."/>
            <person name="Chen F."/>
            <person name="Chen W."/>
            <person name="Choi C."/>
            <person name="Clum A."/>
            <person name="Dos Santos R.A."/>
            <person name="Damasio A.R."/>
            <person name="Diallinas G."/>
            <person name="Emri T."/>
            <person name="Fekete E."/>
            <person name="Flipphi M."/>
            <person name="Freyberg S."/>
            <person name="Gallo A."/>
            <person name="Gournas C."/>
            <person name="Habgood R."/>
            <person name="Hainaut M."/>
            <person name="Harispe M.L."/>
            <person name="Henrissat B."/>
            <person name="Hilden K.S."/>
            <person name="Hope R."/>
            <person name="Hossain A."/>
            <person name="Karabika E."/>
            <person name="Karaffa L."/>
            <person name="Karanyi Z."/>
            <person name="Krasevec N."/>
            <person name="Kuo A."/>
            <person name="Kusch H."/>
            <person name="LaButti K."/>
            <person name="Lagendijk E.L."/>
            <person name="Lapidus A."/>
            <person name="Levasseur A."/>
            <person name="Lindquist E."/>
            <person name="Lipzen A."/>
            <person name="Logrieco A.F."/>
            <person name="MacCabe A."/>
            <person name="Maekelae M.R."/>
            <person name="Malavazi I."/>
            <person name="Melin P."/>
            <person name="Meyer V."/>
            <person name="Mielnichuk N."/>
            <person name="Miskei M."/>
            <person name="Molnar A.P."/>
            <person name="Mule G."/>
            <person name="Ngan C.Y."/>
            <person name="Orejas M."/>
            <person name="Orosz E."/>
            <person name="Ouedraogo J.P."/>
            <person name="Overkamp K.M."/>
            <person name="Park H.-S."/>
            <person name="Perrone G."/>
            <person name="Piumi F."/>
            <person name="Punt P.J."/>
            <person name="Ram A.F."/>
            <person name="Ramon A."/>
            <person name="Rauscher S."/>
            <person name="Record E."/>
            <person name="Riano-Pachon D.M."/>
            <person name="Robert V."/>
            <person name="Roehrig J."/>
            <person name="Ruller R."/>
            <person name="Salamov A."/>
            <person name="Salih N.S."/>
            <person name="Samson R.A."/>
            <person name="Sandor E."/>
            <person name="Sanguinetti M."/>
            <person name="Schuetze T."/>
            <person name="Sepcic K."/>
            <person name="Shelest E."/>
            <person name="Sherlock G."/>
            <person name="Sophianopoulou V."/>
            <person name="Squina F.M."/>
            <person name="Sun H."/>
            <person name="Susca A."/>
            <person name="Todd R.B."/>
            <person name="Tsang A."/>
            <person name="Unkles S.E."/>
            <person name="van de Wiele N."/>
            <person name="van Rossen-Uffink D."/>
            <person name="Oliveira J.V."/>
            <person name="Vesth T.C."/>
            <person name="Visser J."/>
            <person name="Yu J.-H."/>
            <person name="Zhou M."/>
            <person name="Andersen M.R."/>
            <person name="Archer D.B."/>
            <person name="Baker S.E."/>
            <person name="Benoit I."/>
            <person name="Brakhage A.A."/>
            <person name="Braus G.H."/>
            <person name="Fischer R."/>
            <person name="Frisvad J.C."/>
            <person name="Goldman G.H."/>
            <person name="Houbraken J."/>
            <person name="Oakley B."/>
            <person name="Pocsi I."/>
            <person name="Scazzocchio C."/>
            <person name="Seiboth B."/>
            <person name="vanKuyk P.A."/>
            <person name="Wortman J."/>
            <person name="Dyer P.S."/>
            <person name="Grigoriev I.V."/>
        </authorList>
    </citation>
    <scope>NUCLEOTIDE SEQUENCE [LARGE SCALE GENOMIC DNA]</scope>
    <source>
        <strain evidence="14">DTO 134E9</strain>
    </source>
</reference>
<dbReference type="SUPFAM" id="SSF81343">
    <property type="entry name" value="Fumarate reductase respiratory complex transmembrane subunits"/>
    <property type="match status" value="1"/>
</dbReference>
<dbReference type="AlphaFoldDB" id="A0A1L9S3K1"/>
<evidence type="ECO:0000256" key="7">
    <source>
        <dbReference type="ARBA" id="ARBA00022946"/>
    </source>
</evidence>
<dbReference type="EMBL" id="KV878209">
    <property type="protein sequence ID" value="OJJ41751.1"/>
    <property type="molecule type" value="Genomic_DNA"/>
</dbReference>
<dbReference type="PANTHER" id="PTHR10978">
    <property type="entry name" value="SUCCINATE DEHYDROGENASE CYTOCHROME B560 SUBUNIT"/>
    <property type="match status" value="1"/>
</dbReference>
<keyword evidence="11 12" id="KW-0472">Membrane</keyword>
<keyword evidence="14" id="KW-1185">Reference proteome</keyword>
<evidence type="ECO:0000256" key="6">
    <source>
        <dbReference type="ARBA" id="ARBA00022792"/>
    </source>
</evidence>